<sequence length="84" mass="9186">MQTCLPVSAVCTCSDLPSEFEGRLEDVVDVGRPLQLVETRDYFGRSISPNDETRNAFLGTFSVLLLSCGGQGRRMINVSFAKAL</sequence>
<reference evidence="1 2" key="1">
    <citation type="submission" date="2019-03" db="EMBL/GenBank/DDBJ databases">
        <title>First draft genome of Liparis tanakae, snailfish: a comprehensive survey of snailfish specific genes.</title>
        <authorList>
            <person name="Kim W."/>
            <person name="Song I."/>
            <person name="Jeong J.-H."/>
            <person name="Kim D."/>
            <person name="Kim S."/>
            <person name="Ryu S."/>
            <person name="Song J.Y."/>
            <person name="Lee S.K."/>
        </authorList>
    </citation>
    <scope>NUCLEOTIDE SEQUENCE [LARGE SCALE GENOMIC DNA]</scope>
    <source>
        <tissue evidence="1">Muscle</tissue>
    </source>
</reference>
<gene>
    <name evidence="1" type="ORF">EYF80_048026</name>
</gene>
<organism evidence="1 2">
    <name type="scientific">Liparis tanakae</name>
    <name type="common">Tanaka's snailfish</name>
    <dbReference type="NCBI Taxonomy" id="230148"/>
    <lineage>
        <taxon>Eukaryota</taxon>
        <taxon>Metazoa</taxon>
        <taxon>Chordata</taxon>
        <taxon>Craniata</taxon>
        <taxon>Vertebrata</taxon>
        <taxon>Euteleostomi</taxon>
        <taxon>Actinopterygii</taxon>
        <taxon>Neopterygii</taxon>
        <taxon>Teleostei</taxon>
        <taxon>Neoteleostei</taxon>
        <taxon>Acanthomorphata</taxon>
        <taxon>Eupercaria</taxon>
        <taxon>Perciformes</taxon>
        <taxon>Cottioidei</taxon>
        <taxon>Cottales</taxon>
        <taxon>Liparidae</taxon>
        <taxon>Liparis</taxon>
    </lineage>
</organism>
<keyword evidence="2" id="KW-1185">Reference proteome</keyword>
<dbReference type="EMBL" id="SRLO01001079">
    <property type="protein sequence ID" value="TNN41815.1"/>
    <property type="molecule type" value="Genomic_DNA"/>
</dbReference>
<comment type="caution">
    <text evidence="1">The sequence shown here is derived from an EMBL/GenBank/DDBJ whole genome shotgun (WGS) entry which is preliminary data.</text>
</comment>
<accession>A0A4Z2FLL8</accession>
<dbReference type="Proteomes" id="UP000314294">
    <property type="component" value="Unassembled WGS sequence"/>
</dbReference>
<proteinExistence type="predicted"/>
<evidence type="ECO:0000313" key="2">
    <source>
        <dbReference type="Proteomes" id="UP000314294"/>
    </source>
</evidence>
<name>A0A4Z2FLL8_9TELE</name>
<dbReference type="AlphaFoldDB" id="A0A4Z2FLL8"/>
<protein>
    <submittedName>
        <fullName evidence="1">Uncharacterized protein</fullName>
    </submittedName>
</protein>
<evidence type="ECO:0000313" key="1">
    <source>
        <dbReference type="EMBL" id="TNN41815.1"/>
    </source>
</evidence>